<dbReference type="Pfam" id="PF00271">
    <property type="entry name" value="Helicase_C"/>
    <property type="match status" value="1"/>
</dbReference>
<dbReference type="PROSITE" id="PS51194">
    <property type="entry name" value="HELICASE_CTER"/>
    <property type="match status" value="1"/>
</dbReference>
<dbReference type="SUPFAM" id="SSF52540">
    <property type="entry name" value="P-loop containing nucleoside triphosphate hydrolases"/>
    <property type="match status" value="1"/>
</dbReference>
<dbReference type="InterPro" id="IPR001650">
    <property type="entry name" value="Helicase_C-like"/>
</dbReference>
<dbReference type="PANTHER" id="PTHR47957:SF3">
    <property type="entry name" value="ATP-DEPENDENT HELICASE HRQ1"/>
    <property type="match status" value="1"/>
</dbReference>
<dbReference type="GO" id="GO:0006289">
    <property type="term" value="P:nucleotide-excision repair"/>
    <property type="evidence" value="ECO:0007669"/>
    <property type="project" value="TreeGrafter"/>
</dbReference>
<dbReference type="PANTHER" id="PTHR47957">
    <property type="entry name" value="ATP-DEPENDENT HELICASE HRQ1"/>
    <property type="match status" value="1"/>
</dbReference>
<organism evidence="3 4">
    <name type="scientific">Imhoffiella purpurea</name>
    <dbReference type="NCBI Taxonomy" id="1249627"/>
    <lineage>
        <taxon>Bacteria</taxon>
        <taxon>Pseudomonadati</taxon>
        <taxon>Pseudomonadota</taxon>
        <taxon>Gammaproteobacteria</taxon>
        <taxon>Chromatiales</taxon>
        <taxon>Chromatiaceae</taxon>
        <taxon>Imhoffiella</taxon>
    </lineage>
</organism>
<feature type="compositionally biased region" description="Acidic residues" evidence="1">
    <location>
        <begin position="55"/>
        <end position="72"/>
    </location>
</feature>
<evidence type="ECO:0000313" key="4">
    <source>
        <dbReference type="Proteomes" id="UP000019460"/>
    </source>
</evidence>
<reference evidence="3 4" key="1">
    <citation type="submission" date="2012-11" db="EMBL/GenBank/DDBJ databases">
        <title>Genome assembly of Thiorhodococcus sp. AK35.</title>
        <authorList>
            <person name="Nupur N."/>
            <person name="Khatri I."/>
            <person name="Subramanian S."/>
            <person name="Pinnaka A."/>
        </authorList>
    </citation>
    <scope>NUCLEOTIDE SEQUENCE [LARGE SCALE GENOMIC DNA]</scope>
    <source>
        <strain evidence="3 4">AK35</strain>
    </source>
</reference>
<dbReference type="GO" id="GO:0043138">
    <property type="term" value="F:3'-5' DNA helicase activity"/>
    <property type="evidence" value="ECO:0007669"/>
    <property type="project" value="TreeGrafter"/>
</dbReference>
<evidence type="ECO:0000313" key="3">
    <source>
        <dbReference type="EMBL" id="EXJ13585.1"/>
    </source>
</evidence>
<accession>W9VT73</accession>
<dbReference type="PATRIC" id="fig|1249627.3.peg.3665"/>
<name>W9VT73_9GAMM</name>
<keyword evidence="3" id="KW-0378">Hydrolase</keyword>
<comment type="caution">
    <text evidence="3">The sequence shown here is derived from an EMBL/GenBank/DDBJ whole genome shotgun (WGS) entry which is preliminary data.</text>
</comment>
<dbReference type="eggNOG" id="COG1204">
    <property type="taxonomic scope" value="Bacteria"/>
</dbReference>
<feature type="domain" description="Helicase C-terminal" evidence="2">
    <location>
        <begin position="780"/>
        <end position="920"/>
    </location>
</feature>
<dbReference type="GO" id="GO:0036297">
    <property type="term" value="P:interstrand cross-link repair"/>
    <property type="evidence" value="ECO:0007669"/>
    <property type="project" value="TreeGrafter"/>
</dbReference>
<keyword evidence="3" id="KW-0547">Nucleotide-binding</keyword>
<dbReference type="InterPro" id="IPR027417">
    <property type="entry name" value="P-loop_NTPase"/>
</dbReference>
<keyword evidence="3" id="KW-0347">Helicase</keyword>
<dbReference type="OrthoDB" id="713315at2"/>
<dbReference type="RefSeq" id="WP_157726443.1">
    <property type="nucleotide sequence ID" value="NZ_AONC01000063.1"/>
</dbReference>
<evidence type="ECO:0000256" key="1">
    <source>
        <dbReference type="SAM" id="MobiDB-lite"/>
    </source>
</evidence>
<keyword evidence="4" id="KW-1185">Reference proteome</keyword>
<dbReference type="Proteomes" id="UP000019460">
    <property type="component" value="Unassembled WGS sequence"/>
</dbReference>
<sequence>MSAGPPGRHVREQLLERLIRDLVGPDAEGECLADRPTDRYLTGLLYPQEARAGAEEDENIATDGDADTEDSADTQVSMATTMRPASMGLSFAAACASGTPEVDVEVSCARYEFRANDNEAHQDDPDAGADRPDQDVSSACWQRIGCNLTLKGVTLDPGHRGIPLAQHDAGMAGLELYIQTSSFSDGLLATVALVNRNRINGDDGRREIIGKTWFQTCVSITPCKDTTLPPKPPRAASSDEDARSAALIYRDAHEFAVGHTCSAVWESVDGRATKVATAWIPSHVVPETSAKGHRVLQALTKRADGNPLSAGWLTSAPDSKLAAGLAALADAYSGWISSERQRIPTIPQHLRTQAGRHLDICEEGAQRMRGGAALIATNAEVRRAFRLANLAILTQRQWSDPACTDFEWRPFQLGFILLSLVSVADRTHDERAIMDLLWFPTGGGKTEAYLGLTAFTLFHRRLSAKTPEQGVGVAVIMRYTLRLLTIQQFQRAAALILACEHLRLTGAPGLCDAGDLGVTPFSLGLWVGASSTPNKFDEAANALANGSHSTPAQLTSCPCCGGPLRWYADRNAGTVRPTCRGKKCDLAAAGTLPILTVDEDIYREQPSLLIGTVDKFTQITRRTDIGQLFGRSTGQAPPDLIIQDELHLISGPLGTLTGLYEIVVDELCSRDGVRPKIIGSTATIRRASEQIRQLFDRETYQFPAPGLDAASSCFAEVDRESSGRLYAGITTAGRSPKFSLQAACASLLQGAADPALTDDERDPYWTLVAYFNSLRELGGALVQMHDDVPDSIRLYAGVRGEEERNAEVIEELTSRVSSAEIPRILEDLGITVTAGDALDIVLASNMISVGVDVGRLGLMVVNGQPKGIAEYIQATSRVGRGKVPGLVLTVYNSGKTRDRAHFETFNSWHGSLYRDVEAGSVTPFAPRARDRALHAVLVALARHLVPGLGKKPLLNPTTEQQVRQLFPILINRVRSCDSGEEQATADALDRAVGAWVARTSLERYWDDRHPDRSLLISAEKDAANRAAGLAQLQAWPTPNSMRNVEPSSRFVMIERLSTNHGGTGNAEE</sequence>
<gene>
    <name evidence="3" type="ORF">D779_3588</name>
</gene>
<dbReference type="AlphaFoldDB" id="W9VT73"/>
<protein>
    <submittedName>
        <fullName evidence="3">Superfamily II DNA and RNA helicase</fullName>
    </submittedName>
</protein>
<dbReference type="EMBL" id="AONC01000063">
    <property type="protein sequence ID" value="EXJ13585.1"/>
    <property type="molecule type" value="Genomic_DNA"/>
</dbReference>
<feature type="region of interest" description="Disordered" evidence="1">
    <location>
        <begin position="50"/>
        <end position="72"/>
    </location>
</feature>
<dbReference type="Gene3D" id="3.40.50.300">
    <property type="entry name" value="P-loop containing nucleotide triphosphate hydrolases"/>
    <property type="match status" value="2"/>
</dbReference>
<dbReference type="CDD" id="cd18785">
    <property type="entry name" value="SF2_C"/>
    <property type="match status" value="1"/>
</dbReference>
<dbReference type="STRING" id="1249627.D779_3588"/>
<keyword evidence="3" id="KW-0067">ATP-binding</keyword>
<evidence type="ECO:0000259" key="2">
    <source>
        <dbReference type="PROSITE" id="PS51194"/>
    </source>
</evidence>
<proteinExistence type="predicted"/>